<dbReference type="Proteomes" id="UP000182649">
    <property type="component" value="Unassembled WGS sequence"/>
</dbReference>
<organism evidence="1 2">
    <name type="scientific">Nitrosospira multiformis</name>
    <dbReference type="NCBI Taxonomy" id="1231"/>
    <lineage>
        <taxon>Bacteria</taxon>
        <taxon>Pseudomonadati</taxon>
        <taxon>Pseudomonadota</taxon>
        <taxon>Betaproteobacteria</taxon>
        <taxon>Nitrosomonadales</taxon>
        <taxon>Nitrosomonadaceae</taxon>
        <taxon>Nitrosospira</taxon>
    </lineage>
</organism>
<gene>
    <name evidence="1" type="ORF">SAMN05216417_1181</name>
</gene>
<reference evidence="1 2" key="1">
    <citation type="submission" date="2016-10" db="EMBL/GenBank/DDBJ databases">
        <authorList>
            <person name="de Groot N.N."/>
        </authorList>
    </citation>
    <scope>NUCLEOTIDE SEQUENCE [LARGE SCALE GENOMIC DNA]</scope>
    <source>
        <strain evidence="1 2">Nl14</strain>
    </source>
</reference>
<evidence type="ECO:0000313" key="2">
    <source>
        <dbReference type="Proteomes" id="UP000182649"/>
    </source>
</evidence>
<accession>A0A1I7ICZ4</accession>
<evidence type="ECO:0000313" key="1">
    <source>
        <dbReference type="EMBL" id="SFU70817.1"/>
    </source>
</evidence>
<feature type="non-terminal residue" evidence="1">
    <location>
        <position position="31"/>
    </location>
</feature>
<dbReference type="AlphaFoldDB" id="A0A1I7ICZ4"/>
<dbReference type="EMBL" id="FPBZ01000018">
    <property type="protein sequence ID" value="SFU70817.1"/>
    <property type="molecule type" value="Genomic_DNA"/>
</dbReference>
<protein>
    <submittedName>
        <fullName evidence="1">Uncharacterized protein</fullName>
    </submittedName>
</protein>
<sequence length="31" mass="3580">MHMLAWRGEDFPFAVELRHLLHQHVGAGPAR</sequence>
<proteinExistence type="predicted"/>
<name>A0A1I7ICZ4_9PROT</name>